<accession>A0A8H4CEP3</accession>
<evidence type="ECO:0000256" key="1">
    <source>
        <dbReference type="ARBA" id="ARBA00001974"/>
    </source>
</evidence>
<evidence type="ECO:0000256" key="2">
    <source>
        <dbReference type="ARBA" id="ARBA00023033"/>
    </source>
</evidence>
<evidence type="ECO:0000313" key="3">
    <source>
        <dbReference type="EMBL" id="KAF3802585.1"/>
    </source>
</evidence>
<dbReference type="PANTHER" id="PTHR47356">
    <property type="entry name" value="FAD-DEPENDENT MONOOXYGENASE ASQG-RELATED"/>
    <property type="match status" value="1"/>
</dbReference>
<dbReference type="InterPro" id="IPR050562">
    <property type="entry name" value="FAD_mOase_fung"/>
</dbReference>
<keyword evidence="2" id="KW-0560">Oxidoreductase</keyword>
<dbReference type="AlphaFoldDB" id="A0A8H4CEP3"/>
<sequence>MGFKIIIVGGSISGLSLANTLEIFNIALRHSAQGGNSALETAGVLVNHLWRKMNPTSPGESLTEDEIEAVFREVQATCFSRVSAAVDQGRRTCSVSMKDTILSWFLWTHSSLGSGRV</sequence>
<proteinExistence type="predicted"/>
<organism evidence="3 4">
    <name type="scientific">Colletotrichum gloeosporioides</name>
    <name type="common">Anthracnose fungus</name>
    <name type="synonym">Glomerella cingulata</name>
    <dbReference type="NCBI Taxonomy" id="474922"/>
    <lineage>
        <taxon>Eukaryota</taxon>
        <taxon>Fungi</taxon>
        <taxon>Dikarya</taxon>
        <taxon>Ascomycota</taxon>
        <taxon>Pezizomycotina</taxon>
        <taxon>Sordariomycetes</taxon>
        <taxon>Hypocreomycetidae</taxon>
        <taxon>Glomerellales</taxon>
        <taxon>Glomerellaceae</taxon>
        <taxon>Colletotrichum</taxon>
        <taxon>Colletotrichum gloeosporioides species complex</taxon>
    </lineage>
</organism>
<keyword evidence="2" id="KW-0503">Monooxygenase</keyword>
<comment type="caution">
    <text evidence="3">The sequence shown here is derived from an EMBL/GenBank/DDBJ whole genome shotgun (WGS) entry which is preliminary data.</text>
</comment>
<dbReference type="GO" id="GO:0004497">
    <property type="term" value="F:monooxygenase activity"/>
    <property type="evidence" value="ECO:0007669"/>
    <property type="project" value="UniProtKB-KW"/>
</dbReference>
<dbReference type="GeneID" id="69021406"/>
<evidence type="ECO:0000313" key="4">
    <source>
        <dbReference type="Proteomes" id="UP000613401"/>
    </source>
</evidence>
<dbReference type="RefSeq" id="XP_045261744.1">
    <property type="nucleotide sequence ID" value="XM_045414130.1"/>
</dbReference>
<dbReference type="EMBL" id="WVTB01000062">
    <property type="protein sequence ID" value="KAF3802585.1"/>
    <property type="molecule type" value="Genomic_DNA"/>
</dbReference>
<dbReference type="PANTHER" id="PTHR47356:SF2">
    <property type="entry name" value="FAD-BINDING DOMAIN-CONTAINING PROTEIN-RELATED"/>
    <property type="match status" value="1"/>
</dbReference>
<protein>
    <submittedName>
        <fullName evidence="3">Uncharacterized protein</fullName>
    </submittedName>
</protein>
<comment type="cofactor">
    <cofactor evidence="1">
        <name>FAD</name>
        <dbReference type="ChEBI" id="CHEBI:57692"/>
    </cofactor>
</comment>
<reference evidence="3" key="1">
    <citation type="journal article" date="2020" name="Phytopathology">
        <title>Genome sequence and comparative analysis of Colletotrichum gloeosporioides isolated from Liriodendron leaves.</title>
        <authorList>
            <person name="Fu F.F."/>
            <person name="Hao Z."/>
            <person name="Wang P."/>
            <person name="Lu Y."/>
            <person name="Xue L.J."/>
            <person name="Wei G."/>
            <person name="Tian Y."/>
            <person name="Baishi H."/>
            <person name="Xu H."/>
            <person name="Shi J."/>
            <person name="Cheng T."/>
            <person name="Wang G."/>
            <person name="Yi Y."/>
            <person name="Chen J."/>
        </authorList>
    </citation>
    <scope>NUCLEOTIDE SEQUENCE</scope>
    <source>
        <strain evidence="3">Lc1</strain>
    </source>
</reference>
<gene>
    <name evidence="3" type="ORF">GCG54_00014292</name>
</gene>
<dbReference type="Proteomes" id="UP000613401">
    <property type="component" value="Unassembled WGS sequence"/>
</dbReference>
<reference evidence="3" key="2">
    <citation type="submission" date="2020-03" db="EMBL/GenBank/DDBJ databases">
        <authorList>
            <person name="Fu F.-F."/>
            <person name="Chen J."/>
        </authorList>
    </citation>
    <scope>NUCLEOTIDE SEQUENCE</scope>
    <source>
        <strain evidence="3">Lc1</strain>
    </source>
</reference>
<keyword evidence="4" id="KW-1185">Reference proteome</keyword>
<name>A0A8H4CEP3_COLGL</name>